<dbReference type="EMBL" id="UINC01079588">
    <property type="protein sequence ID" value="SVC21717.1"/>
    <property type="molecule type" value="Genomic_DNA"/>
</dbReference>
<dbReference type="InterPro" id="IPR005230">
    <property type="entry name" value="TraB_bac"/>
</dbReference>
<feature type="non-terminal residue" evidence="1">
    <location>
        <position position="1"/>
    </location>
</feature>
<dbReference type="PANTHER" id="PTHR21530:SF7">
    <property type="entry name" value="TRAB DOMAIN-CONTAINING PROTEIN"/>
    <property type="match status" value="1"/>
</dbReference>
<organism evidence="1">
    <name type="scientific">marine metagenome</name>
    <dbReference type="NCBI Taxonomy" id="408172"/>
    <lineage>
        <taxon>unclassified sequences</taxon>
        <taxon>metagenomes</taxon>
        <taxon>ecological metagenomes</taxon>
    </lineage>
</organism>
<evidence type="ECO:0008006" key="2">
    <source>
        <dbReference type="Google" id="ProtNLM"/>
    </source>
</evidence>
<dbReference type="InterPro" id="IPR046345">
    <property type="entry name" value="TraB_PrgY-like"/>
</dbReference>
<dbReference type="CDD" id="cd14726">
    <property type="entry name" value="TraB_PrgY-like"/>
    <property type="match status" value="1"/>
</dbReference>
<dbReference type="Pfam" id="PF01963">
    <property type="entry name" value="TraB_PrgY_gumN"/>
    <property type="match status" value="1"/>
</dbReference>
<gene>
    <name evidence="1" type="ORF">METZ01_LOCUS274571</name>
</gene>
<protein>
    <recommendedName>
        <fullName evidence="2">TraB family protein</fullName>
    </recommendedName>
</protein>
<sequence length="233" mass="26281">VVTENEDIISKVQLGKVTITLLGTAHVSKESVALVEEKIMSGEFDCIAVELCPARYENLKNRSWWKNLDIYEIFKKKKASLLLINLALSAYQRRLADKVGVEAGKEMIRATQLARENDIRLEVIDRDITTTLHRLVTEVSFWQKIKIFSGLIVGIFVGEEVDHDQIENLKKGDMLHSVIEEFGESLPQIKKVLIDERDEFMTGKLSLFTSLENSPKNILAIVGAGHLMGMKLA</sequence>
<dbReference type="AlphaFoldDB" id="A0A382KFH1"/>
<reference evidence="1" key="1">
    <citation type="submission" date="2018-05" db="EMBL/GenBank/DDBJ databases">
        <authorList>
            <person name="Lanie J.A."/>
            <person name="Ng W.-L."/>
            <person name="Kazmierczak K.M."/>
            <person name="Andrzejewski T.M."/>
            <person name="Davidsen T.M."/>
            <person name="Wayne K.J."/>
            <person name="Tettelin H."/>
            <person name="Glass J.I."/>
            <person name="Rusch D."/>
            <person name="Podicherti R."/>
            <person name="Tsui H.-C.T."/>
            <person name="Winkler M.E."/>
        </authorList>
    </citation>
    <scope>NUCLEOTIDE SEQUENCE</scope>
</reference>
<dbReference type="NCBIfam" id="TIGR00261">
    <property type="entry name" value="traB"/>
    <property type="match status" value="1"/>
</dbReference>
<dbReference type="InterPro" id="IPR002816">
    <property type="entry name" value="TraB/PrgY/GumN_fam"/>
</dbReference>
<feature type="non-terminal residue" evidence="1">
    <location>
        <position position="233"/>
    </location>
</feature>
<accession>A0A382KFH1</accession>
<proteinExistence type="predicted"/>
<evidence type="ECO:0000313" key="1">
    <source>
        <dbReference type="EMBL" id="SVC21717.1"/>
    </source>
</evidence>
<name>A0A382KFH1_9ZZZZ</name>
<dbReference type="PANTHER" id="PTHR21530">
    <property type="entry name" value="PHEROMONE SHUTDOWN PROTEIN"/>
    <property type="match status" value="1"/>
</dbReference>